<evidence type="ECO:0000256" key="1">
    <source>
        <dbReference type="SAM" id="Phobius"/>
    </source>
</evidence>
<protein>
    <submittedName>
        <fullName evidence="2">Uncharacterized protein</fullName>
    </submittedName>
</protein>
<evidence type="ECO:0000313" key="3">
    <source>
        <dbReference type="Proteomes" id="UP000198706"/>
    </source>
</evidence>
<keyword evidence="1" id="KW-0812">Transmembrane</keyword>
<dbReference type="EMBL" id="FNFD01000001">
    <property type="protein sequence ID" value="SDJ40291.1"/>
    <property type="molecule type" value="Genomic_DNA"/>
</dbReference>
<feature type="transmembrane region" description="Helical" evidence="1">
    <location>
        <begin position="12"/>
        <end position="29"/>
    </location>
</feature>
<keyword evidence="1" id="KW-1133">Transmembrane helix</keyword>
<accession>A0A1G8TFK5</accession>
<reference evidence="2 3" key="1">
    <citation type="submission" date="2016-10" db="EMBL/GenBank/DDBJ databases">
        <authorList>
            <person name="de Groot N.N."/>
        </authorList>
    </citation>
    <scope>NUCLEOTIDE SEQUENCE [LARGE SCALE GENOMIC DNA]</scope>
    <source>
        <strain evidence="2 3">JCM 21544</strain>
    </source>
</reference>
<dbReference type="RefSeq" id="WP_084333276.1">
    <property type="nucleotide sequence ID" value="NZ_FNFD01000001.1"/>
</dbReference>
<dbReference type="STRING" id="137658.SAMN05216186_101356"/>
<sequence>MPMPPLRPQHWLVFALVAVLFFGWGVWLMQARQGEPLPWMAEWRERLLAPLAEDRLTLAALSEEVEGELWLQPRLDEPRLLYRGQVGDADELWLLEAELALSDRERASLTKATGLRPTDAEQPLSRQVSDELGSHAIAILRLKPEAPMAAERLVASLGQPRLRLQLAEGEAWVYPDLGLTAHLRDDEVVLLHSVPRRALQQH</sequence>
<evidence type="ECO:0000313" key="2">
    <source>
        <dbReference type="EMBL" id="SDJ40291.1"/>
    </source>
</evidence>
<keyword evidence="1" id="KW-0472">Membrane</keyword>
<keyword evidence="3" id="KW-1185">Reference proteome</keyword>
<name>A0A1G8TFK5_9PSED</name>
<dbReference type="Proteomes" id="UP000198706">
    <property type="component" value="Unassembled WGS sequence"/>
</dbReference>
<dbReference type="AlphaFoldDB" id="A0A1G8TFK5"/>
<organism evidence="2 3">
    <name type="scientific">Pseudomonas indica</name>
    <dbReference type="NCBI Taxonomy" id="137658"/>
    <lineage>
        <taxon>Bacteria</taxon>
        <taxon>Pseudomonadati</taxon>
        <taxon>Pseudomonadota</taxon>
        <taxon>Gammaproteobacteria</taxon>
        <taxon>Pseudomonadales</taxon>
        <taxon>Pseudomonadaceae</taxon>
        <taxon>Pseudomonas</taxon>
    </lineage>
</organism>
<gene>
    <name evidence="2" type="ORF">SAMN05216186_101356</name>
</gene>
<proteinExistence type="predicted"/>